<comment type="caution">
    <text evidence="1">The sequence shown here is derived from an EMBL/GenBank/DDBJ whole genome shotgun (WGS) entry which is preliminary data.</text>
</comment>
<gene>
    <name evidence="1" type="ORF">Zmor_021830</name>
</gene>
<protein>
    <submittedName>
        <fullName evidence="1">Uncharacterized protein</fullName>
    </submittedName>
</protein>
<accession>A0AA38MBR5</accession>
<evidence type="ECO:0000313" key="1">
    <source>
        <dbReference type="EMBL" id="KAJ3650122.1"/>
    </source>
</evidence>
<dbReference type="AlphaFoldDB" id="A0AA38MBR5"/>
<sequence>MYRIIPIRQEWISLDSILYLTESTARSRQRSLFKLSYVLIDFYRVRGCRFRGCSGVCHLDFRLHIQVFLYLNAAVTGDESPPLIAVHRYQKTQRPSSRSETSTVSLLYFISQSK</sequence>
<evidence type="ECO:0000313" key="2">
    <source>
        <dbReference type="Proteomes" id="UP001168821"/>
    </source>
</evidence>
<keyword evidence="2" id="KW-1185">Reference proteome</keyword>
<dbReference type="Proteomes" id="UP001168821">
    <property type="component" value="Unassembled WGS sequence"/>
</dbReference>
<proteinExistence type="predicted"/>
<reference evidence="1" key="1">
    <citation type="journal article" date="2023" name="G3 (Bethesda)">
        <title>Whole genome assemblies of Zophobas morio and Tenebrio molitor.</title>
        <authorList>
            <person name="Kaur S."/>
            <person name="Stinson S.A."/>
            <person name="diCenzo G.C."/>
        </authorList>
    </citation>
    <scope>NUCLEOTIDE SEQUENCE</scope>
    <source>
        <strain evidence="1">QUZm001</strain>
    </source>
</reference>
<dbReference type="EMBL" id="JALNTZ010000006">
    <property type="protein sequence ID" value="KAJ3650122.1"/>
    <property type="molecule type" value="Genomic_DNA"/>
</dbReference>
<name>A0AA38MBR5_9CUCU</name>
<organism evidence="1 2">
    <name type="scientific">Zophobas morio</name>
    <dbReference type="NCBI Taxonomy" id="2755281"/>
    <lineage>
        <taxon>Eukaryota</taxon>
        <taxon>Metazoa</taxon>
        <taxon>Ecdysozoa</taxon>
        <taxon>Arthropoda</taxon>
        <taxon>Hexapoda</taxon>
        <taxon>Insecta</taxon>
        <taxon>Pterygota</taxon>
        <taxon>Neoptera</taxon>
        <taxon>Endopterygota</taxon>
        <taxon>Coleoptera</taxon>
        <taxon>Polyphaga</taxon>
        <taxon>Cucujiformia</taxon>
        <taxon>Tenebrionidae</taxon>
        <taxon>Zophobas</taxon>
    </lineage>
</organism>